<name>A0A7Y7PPX7_9BACT</name>
<sequence>MPVFAFLPALLRTGLVACLLAGGCVGPKPTSADGADKTTSTDQSDPLKQVVTRTLRAQVLAEANQALKEMPRTVTDSVAARSAGGIHDFFSEGDYWWPDPANPGGPYVQRDGQTNPTNFVAHRRAMIRFSRIIGALASAYQLTRDERYARHALLHLSAWFLDPATLMNPSLLYSQAIPGKFTGRGIGVIDTIQLLEVAQGVRVFEATSPAFRSGAALAGIKQWFSTYLTWLTTHQYGLDEMNAANNHGTCWTMQVATFARLTGNQELLDFCRTRYKTVLLPTQMAPDGSFPLETRRTKPYGYSLFNLDAMTTLCAVLSTPTDDLWTYQTPDGRGIRRGIEFLHPYIQNKSAWPFAQDVMYWNDWPVAQPSLVLGAVRFDNRQWLTTWQGLNHDPQVPEVLRNLPVRHPLIWL</sequence>
<protein>
    <submittedName>
        <fullName evidence="5">Alginate lyase family protein</fullName>
    </submittedName>
</protein>
<proteinExistence type="predicted"/>
<dbReference type="GO" id="GO:0016829">
    <property type="term" value="F:lyase activity"/>
    <property type="evidence" value="ECO:0007669"/>
    <property type="project" value="UniProtKB-KW"/>
</dbReference>
<dbReference type="RefSeq" id="WP_176908752.1">
    <property type="nucleotide sequence ID" value="NZ_JABKAU010000019.1"/>
</dbReference>
<dbReference type="Pfam" id="PF05426">
    <property type="entry name" value="Alginate_lyase"/>
    <property type="match status" value="1"/>
</dbReference>
<evidence type="ECO:0000313" key="5">
    <source>
        <dbReference type="EMBL" id="NVO31856.1"/>
    </source>
</evidence>
<evidence type="ECO:0000256" key="3">
    <source>
        <dbReference type="SAM" id="SignalP"/>
    </source>
</evidence>
<feature type="chain" id="PRO_5031484632" evidence="3">
    <location>
        <begin position="18"/>
        <end position="412"/>
    </location>
</feature>
<keyword evidence="6" id="KW-1185">Reference proteome</keyword>
<comment type="caution">
    <text evidence="5">The sequence shown here is derived from an EMBL/GenBank/DDBJ whole genome shotgun (WGS) entry which is preliminary data.</text>
</comment>
<evidence type="ECO:0000259" key="4">
    <source>
        <dbReference type="Pfam" id="PF05426"/>
    </source>
</evidence>
<organism evidence="5 6">
    <name type="scientific">Hymenobacter lapidiphilus</name>
    <dbReference type="NCBI Taxonomy" id="2608003"/>
    <lineage>
        <taxon>Bacteria</taxon>
        <taxon>Pseudomonadati</taxon>
        <taxon>Bacteroidota</taxon>
        <taxon>Cytophagia</taxon>
        <taxon>Cytophagales</taxon>
        <taxon>Hymenobacteraceae</taxon>
        <taxon>Hymenobacter</taxon>
    </lineage>
</organism>
<reference evidence="5 6" key="1">
    <citation type="submission" date="2020-05" db="EMBL/GenBank/DDBJ databases">
        <title>Hymenobacter terrestris sp. nov. and Hymenobacter lapidiphilus sp. nov., isolated from regoliths in Antarctica.</title>
        <authorList>
            <person name="Sedlacek I."/>
            <person name="Pantucek R."/>
            <person name="Zeman M."/>
            <person name="Holochova P."/>
            <person name="Kralova S."/>
            <person name="Stankova E."/>
            <person name="Sedo O."/>
            <person name="Micenkova L."/>
            <person name="Svec P."/>
            <person name="Gupta V."/>
            <person name="Sood U."/>
            <person name="Korpole U.S."/>
            <person name="Lal R."/>
        </authorList>
    </citation>
    <scope>NUCLEOTIDE SEQUENCE [LARGE SCALE GENOMIC DNA]</scope>
    <source>
        <strain evidence="5 6">P5342</strain>
    </source>
</reference>
<keyword evidence="1 3" id="KW-0732">Signal</keyword>
<evidence type="ECO:0000313" key="6">
    <source>
        <dbReference type="Proteomes" id="UP000565521"/>
    </source>
</evidence>
<dbReference type="InterPro" id="IPR008929">
    <property type="entry name" value="Chondroitin_lyas"/>
</dbReference>
<feature type="domain" description="Alginate lyase" evidence="4">
    <location>
        <begin position="74"/>
        <end position="352"/>
    </location>
</feature>
<dbReference type="GO" id="GO:0042597">
    <property type="term" value="C:periplasmic space"/>
    <property type="evidence" value="ECO:0007669"/>
    <property type="project" value="InterPro"/>
</dbReference>
<evidence type="ECO:0000256" key="2">
    <source>
        <dbReference type="ARBA" id="ARBA00023239"/>
    </source>
</evidence>
<dbReference type="Gene3D" id="1.50.10.100">
    <property type="entry name" value="Chondroitin AC/alginate lyase"/>
    <property type="match status" value="1"/>
</dbReference>
<dbReference type="EMBL" id="JABKAU010000019">
    <property type="protein sequence ID" value="NVO31856.1"/>
    <property type="molecule type" value="Genomic_DNA"/>
</dbReference>
<dbReference type="Proteomes" id="UP000565521">
    <property type="component" value="Unassembled WGS sequence"/>
</dbReference>
<evidence type="ECO:0000256" key="1">
    <source>
        <dbReference type="ARBA" id="ARBA00022729"/>
    </source>
</evidence>
<gene>
    <name evidence="5" type="ORF">HW554_11590</name>
</gene>
<feature type="signal peptide" evidence="3">
    <location>
        <begin position="1"/>
        <end position="17"/>
    </location>
</feature>
<dbReference type="AlphaFoldDB" id="A0A7Y7PPX7"/>
<accession>A0A7Y7PPX7</accession>
<dbReference type="SUPFAM" id="SSF48230">
    <property type="entry name" value="Chondroitin AC/alginate lyase"/>
    <property type="match status" value="1"/>
</dbReference>
<dbReference type="InterPro" id="IPR008397">
    <property type="entry name" value="Alginate_lyase_dom"/>
</dbReference>
<keyword evidence="2 5" id="KW-0456">Lyase</keyword>